<evidence type="ECO:0000313" key="2">
    <source>
        <dbReference type="EnsemblPlants" id="LPERR11G17700.1"/>
    </source>
</evidence>
<accession>A0A0D9XUQ6</accession>
<reference evidence="3" key="2">
    <citation type="submission" date="2013-12" db="EMBL/GenBank/DDBJ databases">
        <authorList>
            <person name="Yu Y."/>
            <person name="Lee S."/>
            <person name="de Baynast K."/>
            <person name="Wissotski M."/>
            <person name="Liu L."/>
            <person name="Talag J."/>
            <person name="Goicoechea J."/>
            <person name="Angelova A."/>
            <person name="Jetty R."/>
            <person name="Kudrna D."/>
            <person name="Golser W."/>
            <person name="Rivera L."/>
            <person name="Zhang J."/>
            <person name="Wing R."/>
        </authorList>
    </citation>
    <scope>NUCLEOTIDE SEQUENCE</scope>
</reference>
<dbReference type="Gramene" id="LPERR11G17700.1">
    <property type="protein sequence ID" value="LPERR11G17700.1"/>
    <property type="gene ID" value="LPERR11G17700"/>
</dbReference>
<keyword evidence="1" id="KW-1133">Transmembrane helix</keyword>
<reference evidence="2 3" key="1">
    <citation type="submission" date="2012-08" db="EMBL/GenBank/DDBJ databases">
        <title>Oryza genome evolution.</title>
        <authorList>
            <person name="Wing R.A."/>
        </authorList>
    </citation>
    <scope>NUCLEOTIDE SEQUENCE</scope>
</reference>
<dbReference type="AlphaFoldDB" id="A0A0D9XUQ6"/>
<protein>
    <submittedName>
        <fullName evidence="2">Uncharacterized protein</fullName>
    </submittedName>
</protein>
<proteinExistence type="predicted"/>
<reference evidence="2" key="3">
    <citation type="submission" date="2015-04" db="UniProtKB">
        <authorList>
            <consortium name="EnsemblPlants"/>
        </authorList>
    </citation>
    <scope>IDENTIFICATION</scope>
</reference>
<name>A0A0D9XUQ6_9ORYZ</name>
<keyword evidence="1" id="KW-0472">Membrane</keyword>
<keyword evidence="1" id="KW-0812">Transmembrane</keyword>
<feature type="transmembrane region" description="Helical" evidence="1">
    <location>
        <begin position="21"/>
        <end position="44"/>
    </location>
</feature>
<dbReference type="Proteomes" id="UP000032180">
    <property type="component" value="Chromosome 11"/>
</dbReference>
<evidence type="ECO:0000256" key="1">
    <source>
        <dbReference type="SAM" id="Phobius"/>
    </source>
</evidence>
<dbReference type="EnsemblPlants" id="LPERR11G17700.1">
    <property type="protein sequence ID" value="LPERR11G17700.1"/>
    <property type="gene ID" value="LPERR11G17700"/>
</dbReference>
<sequence>MRHGRVVPRTEACSAEQRWAASIGLILIAATWIALACVPTARILPAAGFSSSLGSTTAG</sequence>
<keyword evidence="3" id="KW-1185">Reference proteome</keyword>
<organism evidence="2 3">
    <name type="scientific">Leersia perrieri</name>
    <dbReference type="NCBI Taxonomy" id="77586"/>
    <lineage>
        <taxon>Eukaryota</taxon>
        <taxon>Viridiplantae</taxon>
        <taxon>Streptophyta</taxon>
        <taxon>Embryophyta</taxon>
        <taxon>Tracheophyta</taxon>
        <taxon>Spermatophyta</taxon>
        <taxon>Magnoliopsida</taxon>
        <taxon>Liliopsida</taxon>
        <taxon>Poales</taxon>
        <taxon>Poaceae</taxon>
        <taxon>BOP clade</taxon>
        <taxon>Oryzoideae</taxon>
        <taxon>Oryzeae</taxon>
        <taxon>Oryzinae</taxon>
        <taxon>Leersia</taxon>
    </lineage>
</organism>
<evidence type="ECO:0000313" key="3">
    <source>
        <dbReference type="Proteomes" id="UP000032180"/>
    </source>
</evidence>
<dbReference type="HOGENOM" id="CLU_2964140_0_0_1"/>